<sequence>MTAAALPTKWYPNSSLITGEGPFEDSYNNCAEVLDRGLGHI</sequence>
<proteinExistence type="predicted"/>
<evidence type="ECO:0000313" key="1">
    <source>
        <dbReference type="EMBL" id="CAB4904578.1"/>
    </source>
</evidence>
<organism evidence="1">
    <name type="scientific">freshwater metagenome</name>
    <dbReference type="NCBI Taxonomy" id="449393"/>
    <lineage>
        <taxon>unclassified sequences</taxon>
        <taxon>metagenomes</taxon>
        <taxon>ecological metagenomes</taxon>
    </lineage>
</organism>
<protein>
    <submittedName>
        <fullName evidence="1">Unannotated protein</fullName>
    </submittedName>
</protein>
<accession>A0A6J7GDL8</accession>
<name>A0A6J7GDL8_9ZZZZ</name>
<dbReference type="EMBL" id="CAFBMR010000006">
    <property type="protein sequence ID" value="CAB4904578.1"/>
    <property type="molecule type" value="Genomic_DNA"/>
</dbReference>
<dbReference type="AlphaFoldDB" id="A0A6J7GDL8"/>
<reference evidence="1" key="1">
    <citation type="submission" date="2020-05" db="EMBL/GenBank/DDBJ databases">
        <authorList>
            <person name="Chiriac C."/>
            <person name="Salcher M."/>
            <person name="Ghai R."/>
            <person name="Kavagutti S V."/>
        </authorList>
    </citation>
    <scope>NUCLEOTIDE SEQUENCE</scope>
</reference>
<gene>
    <name evidence="1" type="ORF">UFOPK3610_00334</name>
</gene>